<evidence type="ECO:0000259" key="1">
    <source>
        <dbReference type="Pfam" id="PF04471"/>
    </source>
</evidence>
<evidence type="ECO:0000313" key="3">
    <source>
        <dbReference type="Proteomes" id="UP000505306"/>
    </source>
</evidence>
<feature type="domain" description="Restriction endonuclease type IV Mrr" evidence="1">
    <location>
        <begin position="12"/>
        <end position="116"/>
    </location>
</feature>
<evidence type="ECO:0000313" key="2">
    <source>
        <dbReference type="EMBL" id="QIE58705.1"/>
    </source>
</evidence>
<sequence>MNKINLSEIDNWEQFENLASRYFNEIIQLEENHLTEVIVNRTGIGPDGGRDILLTMRVNDSIMPFERKWVVQCKFYDKLKKSNLDKIDIPTLLEEYRADGYLLICKNSVTSGVTNTFDNLSRNCRWNRKYVIWNGSDFEERLYKTTDLHEHFFPEFYDYKVKRAKSIDITKILSE</sequence>
<dbReference type="GO" id="GO:0003677">
    <property type="term" value="F:DNA binding"/>
    <property type="evidence" value="ECO:0007669"/>
    <property type="project" value="InterPro"/>
</dbReference>
<dbReference type="InterPro" id="IPR011335">
    <property type="entry name" value="Restrct_endonuc-II-like"/>
</dbReference>
<dbReference type="AlphaFoldDB" id="A0A6G6GJF5"/>
<dbReference type="InterPro" id="IPR011856">
    <property type="entry name" value="tRNA_endonuc-like_dom_sf"/>
</dbReference>
<keyword evidence="2" id="KW-0378">Hydrolase</keyword>
<dbReference type="InterPro" id="IPR007560">
    <property type="entry name" value="Restrct_endonuc_IV_Mrr"/>
</dbReference>
<dbReference type="GO" id="GO:0009307">
    <property type="term" value="P:DNA restriction-modification system"/>
    <property type="evidence" value="ECO:0007669"/>
    <property type="project" value="InterPro"/>
</dbReference>
<keyword evidence="2" id="KW-0540">Nuclease</keyword>
<dbReference type="RefSeq" id="WP_164678736.1">
    <property type="nucleotide sequence ID" value="NZ_CP049057.1"/>
</dbReference>
<gene>
    <name evidence="2" type="ORF">G5B37_03750</name>
</gene>
<dbReference type="EMBL" id="CP049057">
    <property type="protein sequence ID" value="QIE58705.1"/>
    <property type="molecule type" value="Genomic_DNA"/>
</dbReference>
<reference evidence="2 3" key="1">
    <citation type="submission" date="2020-02" db="EMBL/GenBank/DDBJ databases">
        <title>Complete genome sequence of Flavobacteriaceae bacterium.</title>
        <authorList>
            <person name="Kim S.-J."/>
            <person name="Kim Y.-S."/>
            <person name="Kim K.-H."/>
        </authorList>
    </citation>
    <scope>NUCLEOTIDE SEQUENCE [LARGE SCALE GENOMIC DNA]</scope>
    <source>
        <strain evidence="2 3">RR4-40</strain>
    </source>
</reference>
<keyword evidence="3" id="KW-1185">Reference proteome</keyword>
<name>A0A6G6GJF5_9FLAO</name>
<dbReference type="SUPFAM" id="SSF52980">
    <property type="entry name" value="Restriction endonuclease-like"/>
    <property type="match status" value="1"/>
</dbReference>
<accession>A0A6G6GJF5</accession>
<keyword evidence="2" id="KW-0255">Endonuclease</keyword>
<protein>
    <submittedName>
        <fullName evidence="2">Restriction endonuclease</fullName>
    </submittedName>
</protein>
<organism evidence="2 3">
    <name type="scientific">Rasiella rasia</name>
    <dbReference type="NCBI Taxonomy" id="2744027"/>
    <lineage>
        <taxon>Bacteria</taxon>
        <taxon>Pseudomonadati</taxon>
        <taxon>Bacteroidota</taxon>
        <taxon>Flavobacteriia</taxon>
        <taxon>Flavobacteriales</taxon>
        <taxon>Flavobacteriaceae</taxon>
        <taxon>Rasiella</taxon>
    </lineage>
</organism>
<dbReference type="Gene3D" id="3.40.1350.10">
    <property type="match status" value="1"/>
</dbReference>
<proteinExistence type="predicted"/>
<dbReference type="Pfam" id="PF04471">
    <property type="entry name" value="Mrr_cat"/>
    <property type="match status" value="1"/>
</dbReference>
<dbReference type="KEGG" id="mgel:G5B37_03750"/>
<dbReference type="Proteomes" id="UP000505306">
    <property type="component" value="Chromosome"/>
</dbReference>
<dbReference type="GO" id="GO:0004519">
    <property type="term" value="F:endonuclease activity"/>
    <property type="evidence" value="ECO:0007669"/>
    <property type="project" value="UniProtKB-KW"/>
</dbReference>